<dbReference type="AlphaFoldDB" id="A0A226D7R6"/>
<gene>
    <name evidence="1" type="ORF">Fcan01_24220</name>
</gene>
<keyword evidence="2" id="KW-1185">Reference proteome</keyword>
<evidence type="ECO:0000313" key="1">
    <source>
        <dbReference type="EMBL" id="OXA40918.1"/>
    </source>
</evidence>
<evidence type="ECO:0000313" key="2">
    <source>
        <dbReference type="Proteomes" id="UP000198287"/>
    </source>
</evidence>
<reference evidence="1 2" key="1">
    <citation type="submission" date="2015-12" db="EMBL/GenBank/DDBJ databases">
        <title>The genome of Folsomia candida.</title>
        <authorList>
            <person name="Faddeeva A."/>
            <person name="Derks M.F."/>
            <person name="Anvar Y."/>
            <person name="Smit S."/>
            <person name="Van Straalen N."/>
            <person name="Roelofs D."/>
        </authorList>
    </citation>
    <scope>NUCLEOTIDE SEQUENCE [LARGE SCALE GENOMIC DNA]</scope>
    <source>
        <strain evidence="1 2">VU population</strain>
        <tissue evidence="1">Whole body</tissue>
    </source>
</reference>
<comment type="caution">
    <text evidence="1">The sequence shown here is derived from an EMBL/GenBank/DDBJ whole genome shotgun (WGS) entry which is preliminary data.</text>
</comment>
<accession>A0A226D7R6</accession>
<dbReference type="EMBL" id="LNIX01000031">
    <property type="protein sequence ID" value="OXA40918.1"/>
    <property type="molecule type" value="Genomic_DNA"/>
</dbReference>
<proteinExistence type="predicted"/>
<protein>
    <submittedName>
        <fullName evidence="1">Uncharacterized protein</fullName>
    </submittedName>
</protein>
<name>A0A226D7R6_FOLCA</name>
<dbReference type="Proteomes" id="UP000198287">
    <property type="component" value="Unassembled WGS sequence"/>
</dbReference>
<organism evidence="1 2">
    <name type="scientific">Folsomia candida</name>
    <name type="common">Springtail</name>
    <dbReference type="NCBI Taxonomy" id="158441"/>
    <lineage>
        <taxon>Eukaryota</taxon>
        <taxon>Metazoa</taxon>
        <taxon>Ecdysozoa</taxon>
        <taxon>Arthropoda</taxon>
        <taxon>Hexapoda</taxon>
        <taxon>Collembola</taxon>
        <taxon>Entomobryomorpha</taxon>
        <taxon>Isotomoidea</taxon>
        <taxon>Isotomidae</taxon>
        <taxon>Proisotominae</taxon>
        <taxon>Folsomia</taxon>
    </lineage>
</organism>
<sequence>MSPDVPTSSAAPAQITIIADGFDEMTIKNKELWEKVVLQIRLQTKIKMITTTRFNKSEKSKKSEESESIENNEKVQFLINIWSAAIRCTDEHTPEFERLSNFASQVILEAHTHLVQGREEFLGVPLQLRILSEIFLQNAMEYVASGGITGGIEHLKEKISLSYIYKKFVDRKYNIFLSQKNGLPTASIADRHVSTHLDEHVYKMAGKVINFGDEYDSLIVQIFGKKLLYPDKSDIDDIKRVGIVFVLEDKETQDASKDFQFIHRTFAEFYSAKFLEKVINYLSCHGNNSFQEDAKLLSDIIFYQKDYMHSCNLNF</sequence>
<dbReference type="OrthoDB" id="6693298at2759"/>